<reference evidence="1" key="1">
    <citation type="submission" date="2014-09" db="EMBL/GenBank/DDBJ databases">
        <authorList>
            <person name="Magalhaes I.L.F."/>
            <person name="Oliveira U."/>
            <person name="Santos F.R."/>
            <person name="Vidigal T.H.D.A."/>
            <person name="Brescovit A.D."/>
            <person name="Santos A.J."/>
        </authorList>
    </citation>
    <scope>NUCLEOTIDE SEQUENCE</scope>
    <source>
        <tissue evidence="1">Shoot tissue taken approximately 20 cm above the soil surface</tissue>
    </source>
</reference>
<reference evidence="1" key="2">
    <citation type="journal article" date="2015" name="Data Brief">
        <title>Shoot transcriptome of the giant reed, Arundo donax.</title>
        <authorList>
            <person name="Barrero R.A."/>
            <person name="Guerrero F.D."/>
            <person name="Moolhuijzen P."/>
            <person name="Goolsby J.A."/>
            <person name="Tidwell J."/>
            <person name="Bellgard S.E."/>
            <person name="Bellgard M.I."/>
        </authorList>
    </citation>
    <scope>NUCLEOTIDE SEQUENCE</scope>
    <source>
        <tissue evidence="1">Shoot tissue taken approximately 20 cm above the soil surface</tissue>
    </source>
</reference>
<dbReference type="AlphaFoldDB" id="A0A0A9ED67"/>
<accession>A0A0A9ED67</accession>
<name>A0A0A9ED67_ARUDO</name>
<sequence length="130" mass="14953">MAFYFTPDKIRNSKTIFIKQRQAVSSTLINISWTSSLVTAQIISTARNLLLCLREHFRSIIRLVNRRCSAIFMDLGASLGSNRHMILCFLITRCHAVIQFFIFTPRVCLYTILFKFTGSGFSMFRSGRIS</sequence>
<evidence type="ECO:0000313" key="1">
    <source>
        <dbReference type="EMBL" id="JAD93982.1"/>
    </source>
</evidence>
<dbReference type="EMBL" id="GBRH01203913">
    <property type="protein sequence ID" value="JAD93982.1"/>
    <property type="molecule type" value="Transcribed_RNA"/>
</dbReference>
<protein>
    <submittedName>
        <fullName evidence="1">Uncharacterized protein</fullName>
    </submittedName>
</protein>
<organism evidence="1">
    <name type="scientific">Arundo donax</name>
    <name type="common">Giant reed</name>
    <name type="synonym">Donax arundinaceus</name>
    <dbReference type="NCBI Taxonomy" id="35708"/>
    <lineage>
        <taxon>Eukaryota</taxon>
        <taxon>Viridiplantae</taxon>
        <taxon>Streptophyta</taxon>
        <taxon>Embryophyta</taxon>
        <taxon>Tracheophyta</taxon>
        <taxon>Spermatophyta</taxon>
        <taxon>Magnoliopsida</taxon>
        <taxon>Liliopsida</taxon>
        <taxon>Poales</taxon>
        <taxon>Poaceae</taxon>
        <taxon>PACMAD clade</taxon>
        <taxon>Arundinoideae</taxon>
        <taxon>Arundineae</taxon>
        <taxon>Arundo</taxon>
    </lineage>
</organism>
<proteinExistence type="predicted"/>